<dbReference type="RefSeq" id="WP_038606388.1">
    <property type="nucleotide sequence ID" value="NZ_CP008944.1"/>
</dbReference>
<evidence type="ECO:0008006" key="4">
    <source>
        <dbReference type="Google" id="ProtNLM"/>
    </source>
</evidence>
<dbReference type="PANTHER" id="PTHR33434">
    <property type="entry name" value="DEGV DOMAIN-CONTAINING PROTEIN DR_1986-RELATED"/>
    <property type="match status" value="1"/>
</dbReference>
<gene>
    <name evidence="2" type="ORF">CATYP_08040</name>
</gene>
<evidence type="ECO:0000313" key="2">
    <source>
        <dbReference type="EMBL" id="AIG64540.1"/>
    </source>
</evidence>
<dbReference type="NCBIfam" id="TIGR00762">
    <property type="entry name" value="DegV"/>
    <property type="match status" value="1"/>
</dbReference>
<dbReference type="Gene3D" id="3.40.50.10170">
    <property type="match status" value="2"/>
</dbReference>
<evidence type="ECO:0000256" key="1">
    <source>
        <dbReference type="ARBA" id="ARBA00023121"/>
    </source>
</evidence>
<dbReference type="EMBL" id="CP008944">
    <property type="protein sequence ID" value="AIG64540.1"/>
    <property type="molecule type" value="Genomic_DNA"/>
</dbReference>
<accession>A0ABM5QP47</accession>
<dbReference type="SUPFAM" id="SSF82549">
    <property type="entry name" value="DAK1/DegV-like"/>
    <property type="match status" value="1"/>
</dbReference>
<dbReference type="Gene3D" id="3.30.1180.10">
    <property type="match status" value="1"/>
</dbReference>
<evidence type="ECO:0000313" key="3">
    <source>
        <dbReference type="Proteomes" id="UP000028504"/>
    </source>
</evidence>
<dbReference type="PROSITE" id="PS51482">
    <property type="entry name" value="DEGV"/>
    <property type="match status" value="1"/>
</dbReference>
<dbReference type="InterPro" id="IPR043168">
    <property type="entry name" value="DegV_C"/>
</dbReference>
<organism evidence="2 3">
    <name type="scientific">Corynebacterium atypicum</name>
    <dbReference type="NCBI Taxonomy" id="191610"/>
    <lineage>
        <taxon>Bacteria</taxon>
        <taxon>Bacillati</taxon>
        <taxon>Actinomycetota</taxon>
        <taxon>Actinomycetes</taxon>
        <taxon>Mycobacteriales</taxon>
        <taxon>Corynebacteriaceae</taxon>
        <taxon>Corynebacterium</taxon>
    </lineage>
</organism>
<sequence>MSVRVVVDSSCGVPPAIAAELGITVVDLHVMSTDDGASTAGLSSLELCAVYARQLQRGGDDGVVALHLSKELSSTWSSATAAAAIFDDKVLVVDTPTVGMAVGAAAMAAARLALDGADLAACYELAVEILDRSATWIYLHRLDEMRRSGRISATTAVVSTALASKPIMRIADGKVELAAKTRTQTKAFTRLTEFVLEQAEGRPVFVAIQEHEAREASRRLKELFEQALPAGSSVMVVELSDALAVHTGPGSLGVSVVYSAEQSAQFRV</sequence>
<protein>
    <recommendedName>
        <fullName evidence="4">DegV domain-containing protein</fullName>
    </recommendedName>
</protein>
<dbReference type="PANTHER" id="PTHR33434:SF2">
    <property type="entry name" value="FATTY ACID-BINDING PROTEIN TM_1468"/>
    <property type="match status" value="1"/>
</dbReference>
<dbReference type="InterPro" id="IPR003797">
    <property type="entry name" value="DegV"/>
</dbReference>
<keyword evidence="3" id="KW-1185">Reference proteome</keyword>
<name>A0ABM5QP47_9CORY</name>
<dbReference type="Pfam" id="PF02645">
    <property type="entry name" value="DegV"/>
    <property type="match status" value="1"/>
</dbReference>
<dbReference type="Proteomes" id="UP000028504">
    <property type="component" value="Chromosome"/>
</dbReference>
<dbReference type="InterPro" id="IPR050270">
    <property type="entry name" value="DegV_domain_contain"/>
</dbReference>
<proteinExistence type="predicted"/>
<reference evidence="2 3" key="1">
    <citation type="submission" date="2014-07" db="EMBL/GenBank/DDBJ databases">
        <title>Complete genome sequence of Corynebacterium atypicum DSM 44849: identifiction of the mycolic acid biosynthesis genes.</title>
        <authorList>
            <person name="Tippelt A."/>
            <person name="Mollmann S."/>
            <person name="Albersmeier A."/>
            <person name="Jaenicke S."/>
            <person name="Ruckert C."/>
            <person name="Tauch A."/>
        </authorList>
    </citation>
    <scope>NUCLEOTIDE SEQUENCE [LARGE SCALE GENOMIC DNA]</scope>
    <source>
        <strain evidence="2 3">R2070</strain>
    </source>
</reference>
<keyword evidence="1" id="KW-0446">Lipid-binding</keyword>